<organism evidence="1 2">
    <name type="scientific">Panicum miliaceum</name>
    <name type="common">Proso millet</name>
    <name type="synonym">Broomcorn millet</name>
    <dbReference type="NCBI Taxonomy" id="4540"/>
    <lineage>
        <taxon>Eukaryota</taxon>
        <taxon>Viridiplantae</taxon>
        <taxon>Streptophyta</taxon>
        <taxon>Embryophyta</taxon>
        <taxon>Tracheophyta</taxon>
        <taxon>Spermatophyta</taxon>
        <taxon>Magnoliopsida</taxon>
        <taxon>Liliopsida</taxon>
        <taxon>Poales</taxon>
        <taxon>Poaceae</taxon>
        <taxon>PACMAD clade</taxon>
        <taxon>Panicoideae</taxon>
        <taxon>Panicodae</taxon>
        <taxon>Paniceae</taxon>
        <taxon>Panicinae</taxon>
        <taxon>Panicum</taxon>
        <taxon>Panicum sect. Panicum</taxon>
    </lineage>
</organism>
<evidence type="ECO:0000313" key="2">
    <source>
        <dbReference type="Proteomes" id="UP000275267"/>
    </source>
</evidence>
<dbReference type="PANTHER" id="PTHR23155">
    <property type="entry name" value="DISEASE RESISTANCE PROTEIN RP"/>
    <property type="match status" value="1"/>
</dbReference>
<protein>
    <submittedName>
        <fullName evidence="1">Disease resistance RPP8-like protein 3</fullName>
    </submittedName>
</protein>
<sequence length="377" mass="41458">MDKDKSLKGIKEDGHGLSLPVVSTLRRWVSPAPFDKAISLLPRDLAADARKIRRGLLKHKAAAAGTDNTADVCMGMVLRALHAFRQGPVGDMGELRKLTADVDGAAADLPKRALTFCYSELSTEEKGCLQYLAAFNREKSISRTSLVRRCAAERLVSDDKEKDLTVERAERCFDELLFRGFVSPGAVASAAGKEFIEEMCKQENFQGNGLPTHLQLQITIRDAALPEVHRGGDYHPPPSPIMPSVVAALLAAGRQDDAIDKMLRKLKELPTTYRLNVMDLGGCVGILNRSHLRRICEQFPMLKYLSLRNTDLSSADHATDNAVIIVAVPVSPVLDKLPRLKVVELKGLREQHPSALAKDIGKHPNHPRLLPPCRYAS</sequence>
<comment type="caution">
    <text evidence="1">The sequence shown here is derived from an EMBL/GenBank/DDBJ whole genome shotgun (WGS) entry which is preliminary data.</text>
</comment>
<name>A0A3L6RA58_PANMI</name>
<gene>
    <name evidence="1" type="ORF">C2845_PM06G11160</name>
</gene>
<dbReference type="STRING" id="4540.A0A3L6RA58"/>
<proteinExistence type="predicted"/>
<dbReference type="GO" id="GO:0098542">
    <property type="term" value="P:defense response to other organism"/>
    <property type="evidence" value="ECO:0007669"/>
    <property type="project" value="TreeGrafter"/>
</dbReference>
<dbReference type="AlphaFoldDB" id="A0A3L6RA58"/>
<dbReference type="PANTHER" id="PTHR23155:SF1091">
    <property type="entry name" value="EXPRESSED PROTEIN"/>
    <property type="match status" value="1"/>
</dbReference>
<evidence type="ECO:0000313" key="1">
    <source>
        <dbReference type="EMBL" id="RLM99542.1"/>
    </source>
</evidence>
<accession>A0A3L6RA58</accession>
<dbReference type="EMBL" id="PQIB02000009">
    <property type="protein sequence ID" value="RLM99542.1"/>
    <property type="molecule type" value="Genomic_DNA"/>
</dbReference>
<keyword evidence="2" id="KW-1185">Reference proteome</keyword>
<dbReference type="Proteomes" id="UP000275267">
    <property type="component" value="Unassembled WGS sequence"/>
</dbReference>
<reference evidence="2" key="1">
    <citation type="journal article" date="2019" name="Nat. Commun.">
        <title>The genome of broomcorn millet.</title>
        <authorList>
            <person name="Zou C."/>
            <person name="Miki D."/>
            <person name="Li D."/>
            <person name="Tang Q."/>
            <person name="Xiao L."/>
            <person name="Rajput S."/>
            <person name="Deng P."/>
            <person name="Jia W."/>
            <person name="Huang R."/>
            <person name="Zhang M."/>
            <person name="Sun Y."/>
            <person name="Hu J."/>
            <person name="Fu X."/>
            <person name="Schnable P.S."/>
            <person name="Li F."/>
            <person name="Zhang H."/>
            <person name="Feng B."/>
            <person name="Zhu X."/>
            <person name="Liu R."/>
            <person name="Schnable J.C."/>
            <person name="Zhu J.-K."/>
            <person name="Zhang H."/>
        </authorList>
    </citation>
    <scope>NUCLEOTIDE SEQUENCE [LARGE SCALE GENOMIC DNA]</scope>
</reference>
<dbReference type="InterPro" id="IPR044974">
    <property type="entry name" value="Disease_R_plants"/>
</dbReference>